<name>A0A9D1E2I0_9BACT</name>
<protein>
    <recommendedName>
        <fullName evidence="4">C4-type zinc ribbon domain-containing protein</fullName>
    </recommendedName>
</protein>
<evidence type="ECO:0000313" key="2">
    <source>
        <dbReference type="EMBL" id="HIR65308.1"/>
    </source>
</evidence>
<feature type="coiled-coil region" evidence="1">
    <location>
        <begin position="25"/>
        <end position="117"/>
    </location>
</feature>
<dbReference type="EMBL" id="DVHL01000002">
    <property type="protein sequence ID" value="HIR65308.1"/>
    <property type="molecule type" value="Genomic_DNA"/>
</dbReference>
<dbReference type="AlphaFoldDB" id="A0A9D1E2I0"/>
<reference evidence="2" key="2">
    <citation type="journal article" date="2021" name="PeerJ">
        <title>Extensive microbial diversity within the chicken gut microbiome revealed by metagenomics and culture.</title>
        <authorList>
            <person name="Gilroy R."/>
            <person name="Ravi A."/>
            <person name="Getino M."/>
            <person name="Pursley I."/>
            <person name="Horton D.L."/>
            <person name="Alikhan N.F."/>
            <person name="Baker D."/>
            <person name="Gharbi K."/>
            <person name="Hall N."/>
            <person name="Watson M."/>
            <person name="Adriaenssens E.M."/>
            <person name="Foster-Nyarko E."/>
            <person name="Jarju S."/>
            <person name="Secka A."/>
            <person name="Antonio M."/>
            <person name="Oren A."/>
            <person name="Chaudhuri R.R."/>
            <person name="La Ragione R."/>
            <person name="Hildebrand F."/>
            <person name="Pallen M.J."/>
        </authorList>
    </citation>
    <scope>NUCLEOTIDE SEQUENCE</scope>
    <source>
        <strain evidence="2">CHK121-14286</strain>
    </source>
</reference>
<proteinExistence type="predicted"/>
<gene>
    <name evidence="2" type="ORF">IAC95_00225</name>
</gene>
<evidence type="ECO:0008006" key="4">
    <source>
        <dbReference type="Google" id="ProtNLM"/>
    </source>
</evidence>
<reference evidence="2" key="1">
    <citation type="submission" date="2020-10" db="EMBL/GenBank/DDBJ databases">
        <authorList>
            <person name="Gilroy R."/>
        </authorList>
    </citation>
    <scope>NUCLEOTIDE SEQUENCE</scope>
    <source>
        <strain evidence="2">CHK121-14286</strain>
    </source>
</reference>
<dbReference type="Gene3D" id="1.10.287.1490">
    <property type="match status" value="1"/>
</dbReference>
<sequence length="234" mass="27386">MIQQEMLKYQSLDTELFKIERDLRKNQYYIKRKELKISLQKCEEQIARLEQKTVDLRNQLSVANQTLQKIGEVIDEHNRELADIEDRDELNYMSKKLAEQLDLLSAAEKDLKQILAEGEEVSKTFESISKTQMPRLVSEYNKCNAQFDNATQQVKPRVMEIKKQQAELRKAIDPQLFDVYKKRAEQTRPVFVPLCDGNRCGGCRMDMPLAQVESKMAGKDYMVCEHCGRIIYRV</sequence>
<dbReference type="Proteomes" id="UP000824200">
    <property type="component" value="Unassembled WGS sequence"/>
</dbReference>
<organism evidence="2 3">
    <name type="scientific">Candidatus Fimimonas gallinarum</name>
    <dbReference type="NCBI Taxonomy" id="2840821"/>
    <lineage>
        <taxon>Bacteria</taxon>
        <taxon>Pseudomonadati</taxon>
        <taxon>Myxococcota</taxon>
        <taxon>Myxococcia</taxon>
        <taxon>Myxococcales</taxon>
        <taxon>Cystobacterineae</taxon>
        <taxon>Myxococcaceae</taxon>
        <taxon>Myxococcaceae incertae sedis</taxon>
        <taxon>Candidatus Fimimonas</taxon>
    </lineage>
</organism>
<keyword evidence="1" id="KW-0175">Coiled coil</keyword>
<evidence type="ECO:0000313" key="3">
    <source>
        <dbReference type="Proteomes" id="UP000824200"/>
    </source>
</evidence>
<evidence type="ECO:0000256" key="1">
    <source>
        <dbReference type="SAM" id="Coils"/>
    </source>
</evidence>
<comment type="caution">
    <text evidence="2">The sequence shown here is derived from an EMBL/GenBank/DDBJ whole genome shotgun (WGS) entry which is preliminary data.</text>
</comment>
<accession>A0A9D1E2I0</accession>